<keyword evidence="2" id="KW-1185">Reference proteome</keyword>
<organism evidence="1 2">
    <name type="scientific">Caerostris darwini</name>
    <dbReference type="NCBI Taxonomy" id="1538125"/>
    <lineage>
        <taxon>Eukaryota</taxon>
        <taxon>Metazoa</taxon>
        <taxon>Ecdysozoa</taxon>
        <taxon>Arthropoda</taxon>
        <taxon>Chelicerata</taxon>
        <taxon>Arachnida</taxon>
        <taxon>Araneae</taxon>
        <taxon>Araneomorphae</taxon>
        <taxon>Entelegynae</taxon>
        <taxon>Araneoidea</taxon>
        <taxon>Araneidae</taxon>
        <taxon>Caerostris</taxon>
    </lineage>
</organism>
<protein>
    <submittedName>
        <fullName evidence="1">Uncharacterized protein</fullName>
    </submittedName>
</protein>
<accession>A0AAV4RN97</accession>
<evidence type="ECO:0000313" key="2">
    <source>
        <dbReference type="Proteomes" id="UP001054837"/>
    </source>
</evidence>
<evidence type="ECO:0000313" key="1">
    <source>
        <dbReference type="EMBL" id="GIY22574.1"/>
    </source>
</evidence>
<dbReference type="AlphaFoldDB" id="A0AAV4RN97"/>
<proteinExistence type="predicted"/>
<comment type="caution">
    <text evidence="1">The sequence shown here is derived from an EMBL/GenBank/DDBJ whole genome shotgun (WGS) entry which is preliminary data.</text>
</comment>
<name>A0AAV4RN97_9ARAC</name>
<sequence length="94" mass="10692">MLVVVREKKGGGVPKTTRQKKRVSHFPEIHRKTRTRWDAYASMSEACVFVSKIFSTPDEWGSYFKKKAIALQFRDCCPNPSEANVCLQESVVGI</sequence>
<gene>
    <name evidence="1" type="ORF">CDAR_270071</name>
</gene>
<reference evidence="1 2" key="1">
    <citation type="submission" date="2021-06" db="EMBL/GenBank/DDBJ databases">
        <title>Caerostris darwini draft genome.</title>
        <authorList>
            <person name="Kono N."/>
            <person name="Arakawa K."/>
        </authorList>
    </citation>
    <scope>NUCLEOTIDE SEQUENCE [LARGE SCALE GENOMIC DNA]</scope>
</reference>
<dbReference type="EMBL" id="BPLQ01006460">
    <property type="protein sequence ID" value="GIY22574.1"/>
    <property type="molecule type" value="Genomic_DNA"/>
</dbReference>
<dbReference type="Proteomes" id="UP001054837">
    <property type="component" value="Unassembled WGS sequence"/>
</dbReference>